<evidence type="ECO:0000313" key="3">
    <source>
        <dbReference type="Proteomes" id="UP000502136"/>
    </source>
</evidence>
<name>A0A6H2GYJ9_9BACL</name>
<proteinExistence type="predicted"/>
<gene>
    <name evidence="2" type="ORF">HGI30_13695</name>
</gene>
<keyword evidence="3" id="KW-1185">Reference proteome</keyword>
<organism evidence="2 3">
    <name type="scientific">Paenibacillus albicereus</name>
    <dbReference type="NCBI Taxonomy" id="2726185"/>
    <lineage>
        <taxon>Bacteria</taxon>
        <taxon>Bacillati</taxon>
        <taxon>Bacillota</taxon>
        <taxon>Bacilli</taxon>
        <taxon>Bacillales</taxon>
        <taxon>Paenibacillaceae</taxon>
        <taxon>Paenibacillus</taxon>
    </lineage>
</organism>
<protein>
    <submittedName>
        <fullName evidence="2">Phage tail protein</fullName>
    </submittedName>
</protein>
<evidence type="ECO:0000313" key="2">
    <source>
        <dbReference type="EMBL" id="QJC52511.1"/>
    </source>
</evidence>
<dbReference type="EMBL" id="CP051428">
    <property type="protein sequence ID" value="QJC52511.1"/>
    <property type="molecule type" value="Genomic_DNA"/>
</dbReference>
<dbReference type="Proteomes" id="UP000502136">
    <property type="component" value="Chromosome"/>
</dbReference>
<dbReference type="Pfam" id="PF07484">
    <property type="entry name" value="Collar"/>
    <property type="match status" value="1"/>
</dbReference>
<reference evidence="2 3" key="1">
    <citation type="submission" date="2020-04" db="EMBL/GenBank/DDBJ databases">
        <title>Novel Paenibacillus strain UniB2 isolated from commercial digestive syrup.</title>
        <authorList>
            <person name="Thorat V."/>
            <person name="Kirdat K."/>
            <person name="Tiwarekar B."/>
            <person name="Yadav A."/>
        </authorList>
    </citation>
    <scope>NUCLEOTIDE SEQUENCE [LARGE SCALE GENOMIC DNA]</scope>
    <source>
        <strain evidence="2 3">UniB2</strain>
    </source>
</reference>
<dbReference type="InterPro" id="IPR037053">
    <property type="entry name" value="Phage_tail_collar_dom_sf"/>
</dbReference>
<dbReference type="Gene3D" id="3.90.1340.10">
    <property type="entry name" value="Phage tail collar domain"/>
    <property type="match status" value="1"/>
</dbReference>
<dbReference type="RefSeq" id="WP_168908067.1">
    <property type="nucleotide sequence ID" value="NZ_CP051428.1"/>
</dbReference>
<sequence>MSEPYLGEIRLFSIPYAPKGWLPCNGQQLSIQQNQALFSLLGTIYGGDGVRTFALPNLQGRAPLHPDPAHRLDQGQTGGEEAHVLTPAEMPVHRHQAYGASTAATSSSPAGSVWAKPSANDYAAAATASMSPAALATAGQSSAHGNMQPYTVITFCIAVTGLYPSRN</sequence>
<accession>A0A6H2GYJ9</accession>
<dbReference type="SUPFAM" id="SSF88874">
    <property type="entry name" value="Receptor-binding domain of short tail fibre protein gp12"/>
    <property type="match status" value="1"/>
</dbReference>
<dbReference type="AlphaFoldDB" id="A0A6H2GYJ9"/>
<evidence type="ECO:0000259" key="1">
    <source>
        <dbReference type="Pfam" id="PF07484"/>
    </source>
</evidence>
<feature type="domain" description="Phage tail collar" evidence="1">
    <location>
        <begin position="7"/>
        <end position="63"/>
    </location>
</feature>
<dbReference type="KEGG" id="palr:HGI30_13695"/>
<dbReference type="InterPro" id="IPR011083">
    <property type="entry name" value="Phage_tail_collar_dom"/>
</dbReference>